<sequence>MAPQSAPPRRQAISSGVEFCSQLTIQIPRNLRLTIRTPTPSNSNPTTPAPEHPGT</sequence>
<reference evidence="2 3" key="1">
    <citation type="journal article" date="2019" name="Int. J. Syst. Evol. Microbiol.">
        <title>The Global Catalogue of Microorganisms (GCM) 10K type strain sequencing project: providing services to taxonomists for standard genome sequencing and annotation.</title>
        <authorList>
            <consortium name="The Broad Institute Genomics Platform"/>
            <consortium name="The Broad Institute Genome Sequencing Center for Infectious Disease"/>
            <person name="Wu L."/>
            <person name="Ma J."/>
        </authorList>
    </citation>
    <scope>NUCLEOTIDE SEQUENCE [LARGE SCALE GENOMIC DNA]</scope>
    <source>
        <strain evidence="2 3">JCM 10977</strain>
    </source>
</reference>
<accession>A0ABN1PE71</accession>
<gene>
    <name evidence="2" type="ORF">GCM10009554_06480</name>
</gene>
<dbReference type="Proteomes" id="UP001500542">
    <property type="component" value="Unassembled WGS sequence"/>
</dbReference>
<organism evidence="2 3">
    <name type="scientific">Kribbella koreensis</name>
    <dbReference type="NCBI Taxonomy" id="57909"/>
    <lineage>
        <taxon>Bacteria</taxon>
        <taxon>Bacillati</taxon>
        <taxon>Actinomycetota</taxon>
        <taxon>Actinomycetes</taxon>
        <taxon>Propionibacteriales</taxon>
        <taxon>Kribbellaceae</taxon>
        <taxon>Kribbella</taxon>
    </lineage>
</organism>
<keyword evidence="3" id="KW-1185">Reference proteome</keyword>
<evidence type="ECO:0000256" key="1">
    <source>
        <dbReference type="SAM" id="MobiDB-lite"/>
    </source>
</evidence>
<name>A0ABN1PE71_9ACTN</name>
<feature type="compositionally biased region" description="Low complexity" evidence="1">
    <location>
        <begin position="37"/>
        <end position="46"/>
    </location>
</feature>
<evidence type="ECO:0000313" key="3">
    <source>
        <dbReference type="Proteomes" id="UP001500542"/>
    </source>
</evidence>
<evidence type="ECO:0000313" key="2">
    <source>
        <dbReference type="EMBL" id="GAA0926319.1"/>
    </source>
</evidence>
<comment type="caution">
    <text evidence="2">The sequence shown here is derived from an EMBL/GenBank/DDBJ whole genome shotgun (WGS) entry which is preliminary data.</text>
</comment>
<proteinExistence type="predicted"/>
<protein>
    <submittedName>
        <fullName evidence="2">Uncharacterized protein</fullName>
    </submittedName>
</protein>
<feature type="region of interest" description="Disordered" evidence="1">
    <location>
        <begin position="33"/>
        <end position="55"/>
    </location>
</feature>
<dbReference type="EMBL" id="BAAAHK010000002">
    <property type="protein sequence ID" value="GAA0926319.1"/>
    <property type="molecule type" value="Genomic_DNA"/>
</dbReference>